<dbReference type="EMBL" id="CP003096">
    <property type="protein sequence ID" value="AER67516.1"/>
    <property type="molecule type" value="Genomic_DNA"/>
</dbReference>
<dbReference type="InterPro" id="IPR026045">
    <property type="entry name" value="Ferric-bd"/>
</dbReference>
<evidence type="ECO:0000313" key="5">
    <source>
        <dbReference type="Proteomes" id="UP000005868"/>
    </source>
</evidence>
<organism evidence="4 5">
    <name type="scientific">Thermovirga lienii (strain ATCC BAA-1197 / DSM 17291 / Cas60314)</name>
    <dbReference type="NCBI Taxonomy" id="580340"/>
    <lineage>
        <taxon>Bacteria</taxon>
        <taxon>Thermotogati</taxon>
        <taxon>Synergistota</taxon>
        <taxon>Synergistia</taxon>
        <taxon>Synergistales</taxon>
        <taxon>Thermovirgaceae</taxon>
        <taxon>Thermovirga</taxon>
    </lineage>
</organism>
<dbReference type="HOGENOM" id="CLU_026974_2_0_0"/>
<reference evidence="4 5" key="2">
    <citation type="journal article" date="2012" name="Stand. Genomic Sci.">
        <title>Genome sequence of the moderately thermophilic, amino-acid-degrading and sulfur-reducing bacterium Thermovirga lienii type strain (Cas60314(T)).</title>
        <authorList>
            <person name="Goker M."/>
            <person name="Saunders E."/>
            <person name="Lapidus A."/>
            <person name="Nolan M."/>
            <person name="Lucas S."/>
            <person name="Hammon N."/>
            <person name="Deshpande S."/>
            <person name="Cheng J.F."/>
            <person name="Han C."/>
            <person name="Tapia R."/>
            <person name="Goodwin L.A."/>
            <person name="Pitluck S."/>
            <person name="Liolios K."/>
            <person name="Mavromatis K."/>
            <person name="Pagani I."/>
            <person name="Ivanova N."/>
            <person name="Mikhailova N."/>
            <person name="Pati A."/>
            <person name="Chen A."/>
            <person name="Palaniappan K."/>
            <person name="Land M."/>
            <person name="Chang Y.J."/>
            <person name="Jeffries C.D."/>
            <person name="Brambilla E.M."/>
            <person name="Rohde M."/>
            <person name="Spring S."/>
            <person name="Detter J.C."/>
            <person name="Woyke T."/>
            <person name="Bristow J."/>
            <person name="Eisen J.A."/>
            <person name="Markowitz V."/>
            <person name="Hugenholtz P."/>
            <person name="Kyrpides N.C."/>
            <person name="Klenk H.P."/>
        </authorList>
    </citation>
    <scope>NUCLEOTIDE SEQUENCE [LARGE SCALE GENOMIC DNA]</scope>
    <source>
        <strain evidence="5">ATCC BAA-1197 / DSM 17291 / Cas60314</strain>
    </source>
</reference>
<keyword evidence="2" id="KW-0732">Signal</keyword>
<dbReference type="PANTHER" id="PTHR30006">
    <property type="entry name" value="THIAMINE-BINDING PERIPLASMIC PROTEIN-RELATED"/>
    <property type="match status" value="1"/>
</dbReference>
<dbReference type="CDD" id="cd13543">
    <property type="entry name" value="PBP2_Fbp"/>
    <property type="match status" value="1"/>
</dbReference>
<dbReference type="eggNOG" id="COG1840">
    <property type="taxonomic scope" value="Bacteria"/>
</dbReference>
<dbReference type="STRING" id="580340.Tlie_1798"/>
<gene>
    <name evidence="4" type="ordered locus">Tlie_1798</name>
</gene>
<dbReference type="OrthoDB" id="9769319at2"/>
<keyword evidence="3" id="KW-0408">Iron</keyword>
<comment type="similarity">
    <text evidence="1">Belongs to the bacterial solute-binding protein 1 family.</text>
</comment>
<keyword evidence="5" id="KW-1185">Reference proteome</keyword>
<evidence type="ECO:0000256" key="1">
    <source>
        <dbReference type="ARBA" id="ARBA00008520"/>
    </source>
</evidence>
<evidence type="ECO:0000256" key="3">
    <source>
        <dbReference type="PIRSR" id="PIRSR002825-1"/>
    </source>
</evidence>
<proteinExistence type="inferred from homology"/>
<dbReference type="KEGG" id="tli:Tlie_1798"/>
<dbReference type="PIRSF" id="PIRSF002825">
    <property type="entry name" value="CfbpA"/>
    <property type="match status" value="1"/>
</dbReference>
<sequence>MRFRSFSGSFRAFWAIAGVIISILSVSLLPSTTSAQESLVVYSGRSKELVQPIFDKFSEKHGIQVQVRYGKTSQLAATLLEEGPRSPADVFFSQNAGALGALESEGILEALPNNLLNRVEERFRSKANKWIGVTGRARVVAYSSKRLSKNDLPKSILEFTNPKWKGRIGWPPTNASFQAFITGMRVALGDEATEAWLRGILANEPKSYPKNTPIIEAIAKGEIDVGFVNHYYLYRFKAERGPDFPVENYYLSGSDVGALVNVAGVGILKSSKNKEAALKLIDFLTSEEAQKYFAEATYEYPLVKGVKANQALPPIEDIDTPNIDLSDLSDLENTLKLLRKVGVL</sequence>
<feature type="binding site" evidence="3">
    <location>
        <position position="231"/>
    </location>
    <ligand>
        <name>Fe cation</name>
        <dbReference type="ChEBI" id="CHEBI:24875"/>
    </ligand>
</feature>
<reference evidence="5" key="1">
    <citation type="submission" date="2011-10" db="EMBL/GenBank/DDBJ databases">
        <title>The complete genome of chromosome of Thermovirga lienii DSM 17291.</title>
        <authorList>
            <consortium name="US DOE Joint Genome Institute (JGI-PGF)"/>
            <person name="Lucas S."/>
            <person name="Copeland A."/>
            <person name="Lapidus A."/>
            <person name="Glavina del Rio T."/>
            <person name="Dalin E."/>
            <person name="Tice H."/>
            <person name="Bruce D."/>
            <person name="Goodwin L."/>
            <person name="Pitluck S."/>
            <person name="Peters L."/>
            <person name="Mikhailova N."/>
            <person name="Saunders E."/>
            <person name="Kyrpides N."/>
            <person name="Mavromatis K."/>
            <person name="Ivanova N."/>
            <person name="Last F.I."/>
            <person name="Brettin T."/>
            <person name="Detter J.C."/>
            <person name="Han C."/>
            <person name="Larimer F."/>
            <person name="Land M."/>
            <person name="Hauser L."/>
            <person name="Markowitz V."/>
            <person name="Cheng J.-F."/>
            <person name="Hugenholtz P."/>
            <person name="Woyke T."/>
            <person name="Wu D."/>
            <person name="Spring S."/>
            <person name="Schroeder M."/>
            <person name="Brambilla E.-M."/>
            <person name="Klenk H.-P."/>
            <person name="Eisen J.A."/>
        </authorList>
    </citation>
    <scope>NUCLEOTIDE SEQUENCE [LARGE SCALE GENOMIC DNA]</scope>
    <source>
        <strain evidence="5">ATCC BAA-1197 / DSM 17291 / Cas60314</strain>
    </source>
</reference>
<evidence type="ECO:0000313" key="4">
    <source>
        <dbReference type="EMBL" id="AER67516.1"/>
    </source>
</evidence>
<protein>
    <submittedName>
        <fullName evidence="4">Extracellular solute-binding protein family 1</fullName>
    </submittedName>
</protein>
<dbReference type="GO" id="GO:0030288">
    <property type="term" value="C:outer membrane-bounded periplasmic space"/>
    <property type="evidence" value="ECO:0007669"/>
    <property type="project" value="TreeGrafter"/>
</dbReference>
<dbReference type="Pfam" id="PF13343">
    <property type="entry name" value="SBP_bac_6"/>
    <property type="match status" value="1"/>
</dbReference>
<dbReference type="Gene3D" id="3.40.190.10">
    <property type="entry name" value="Periplasmic binding protein-like II"/>
    <property type="match status" value="2"/>
</dbReference>
<dbReference type="AlphaFoldDB" id="G7V8Y2"/>
<name>G7V8Y2_THELD</name>
<accession>G7V8Y2</accession>
<dbReference type="Proteomes" id="UP000005868">
    <property type="component" value="Chromosome"/>
</dbReference>
<evidence type="ECO:0000256" key="2">
    <source>
        <dbReference type="ARBA" id="ARBA00022729"/>
    </source>
</evidence>
<dbReference type="SUPFAM" id="SSF53850">
    <property type="entry name" value="Periplasmic binding protein-like II"/>
    <property type="match status" value="1"/>
</dbReference>
<dbReference type="PANTHER" id="PTHR30006:SF15">
    <property type="entry name" value="IRON-UTILIZATION PERIPLASMIC PROTEIN"/>
    <property type="match status" value="1"/>
</dbReference>
<feature type="binding site" evidence="3">
    <location>
        <position position="232"/>
    </location>
    <ligand>
        <name>Fe cation</name>
        <dbReference type="ChEBI" id="CHEBI:24875"/>
    </ligand>
</feature>
<dbReference type="GO" id="GO:0046872">
    <property type="term" value="F:metal ion binding"/>
    <property type="evidence" value="ECO:0007669"/>
    <property type="project" value="UniProtKB-KW"/>
</dbReference>
<keyword evidence="3" id="KW-0479">Metal-binding</keyword>